<sequence>MFSRFFIDRPIFASVLSIVITLAGVLALLNLPVAQYPEISPPSISVSISYPGASAQVVADTVAAPIEQQVNGVEGMLYMSSQSGNDGSYSLSVTFEIGTDLNTALVMVQNRVMLAMPQLPSEVQLQGITIRKKTPDILQVISFYSPDNRYDIIYMSNFATVNVRDELLRIDGVSDINVFGQRDYSMRAWLDPQKLAARGLTATDVAASVRAQNKEAAPGQIGLPPSGRGRAFQFPLDTRGRLVEEDEFGDIIIKAGRASRPQALIASASTGSGARSAGTLGGSFAGGAATNTGTLGDAPNLSAIFPTTTSATSSTNSSATPATFSFPSYVTNSSPGSSATGSATLATGPATTGPALSMSSSAGASGASSSTDPTGTASDVTDNGSGMSANSPLGTVAPGMSSSAGATRAAPVTGGTVGISALNGGSLDGGTTPSAAIVRLRDVARLELGSQSYTNGATFDGKPSVGLAIHLLPGSNALEVAERVRMKMDELKARFPDGIEYQIAYDTTPFIRESIQDVVQTLFEAIALVALVVLLFLQNWRAAVIPLVAVPVAIMGTFAVMLVLGFTVNNISLFGLVLAIGIVVDDAIVVVENVERWLEQGLEPREAAYKAMEEVTGPVVAIALVLCAVFVPCAFVGGITGQFYRQFAVTITASTVFSALNSLTLSPALAAILMRKREDSRDYLTRGLDFALGWFFRLFNRGFAFGTRMYTATVGWLLRLSLIVLVLYGGLLVATYWVFQKAPTGFVPDQDQGRLIVSIQLPDSASLERTQEIMARVDQLALNTPGVQHTASAAGMSLLMSANSSNFGTVFLILDPFEKRQRPDLTADAIMAKLRKDFAREIRDADVKIFGAAPVPGLSVASGFKVMVQDRGGIGLPELQKQTDAVVGKLQPNPATVGVLTQFRSKTPQLYLDVDRTKAQALGVPLNDVNQAMQIYLGSLYASSFNEFGRHWQVTLQAEGRYRTRIEDVNLLQVRNKWGEMVPLGTLVQLREINGPVSVTRYNLYTSAAVSGNVPPSVSSGEAINAVNAAAEQTLPRSMSIEWTELMYLQLRAGNTAIYVFALAVVFVFLALAALYESWALPLAVILVVPLCLLCSIGGVLIAHKAVDVFVQIGLVVLVGLACKNAILIVEFAEVLHREGKPRREAALEASRLRIRPILMTSLAFILGVLPLVVASGAGAEMRRSLGIAVFSGMLGVTLFGVFLTPVFFDLIQRGVDSKVFSETLSRGFGAGILGALLGYTVAHVFVGLELARSPWAEIAGGVSGAVLANVIPPAWRWIKGHVKWER</sequence>
<feature type="transmembrane region" description="Helical" evidence="2">
    <location>
        <begin position="716"/>
        <end position="739"/>
    </location>
</feature>
<dbReference type="Gene3D" id="3.30.70.1320">
    <property type="entry name" value="Multidrug efflux transporter AcrB pore domain like"/>
    <property type="match status" value="2"/>
</dbReference>
<dbReference type="InterPro" id="IPR027463">
    <property type="entry name" value="AcrB_DN_DC_subdom"/>
</dbReference>
<feature type="transmembrane region" description="Helical" evidence="2">
    <location>
        <begin position="1186"/>
        <end position="1209"/>
    </location>
</feature>
<protein>
    <submittedName>
        <fullName evidence="3">Efflux RND transporter permease subunit</fullName>
    </submittedName>
</protein>
<feature type="transmembrane region" description="Helical" evidence="2">
    <location>
        <begin position="1057"/>
        <end position="1076"/>
    </location>
</feature>
<comment type="caution">
    <text evidence="3">The sequence shown here is derived from an EMBL/GenBank/DDBJ whole genome shotgun (WGS) entry which is preliminary data.</text>
</comment>
<dbReference type="Gene3D" id="3.30.2090.10">
    <property type="entry name" value="Multidrug efflux transporter AcrB TolC docking domain, DN and DC subdomains"/>
    <property type="match status" value="3"/>
</dbReference>
<gene>
    <name evidence="3" type="ORF">J8F10_35585</name>
</gene>
<keyword evidence="2" id="KW-1133">Transmembrane helix</keyword>
<feature type="transmembrane region" description="Helical" evidence="2">
    <location>
        <begin position="1157"/>
        <end position="1180"/>
    </location>
</feature>
<feature type="transmembrane region" description="Helical" evidence="2">
    <location>
        <begin position="518"/>
        <end position="537"/>
    </location>
</feature>
<dbReference type="SUPFAM" id="SSF82693">
    <property type="entry name" value="Multidrug efflux transporter AcrB pore domain, PN1, PN2, PC1 and PC2 subdomains"/>
    <property type="match status" value="4"/>
</dbReference>
<feature type="transmembrane region" description="Helical" evidence="2">
    <location>
        <begin position="1109"/>
        <end position="1136"/>
    </location>
</feature>
<feature type="compositionally biased region" description="Low complexity" evidence="1">
    <location>
        <begin position="333"/>
        <end position="378"/>
    </location>
</feature>
<dbReference type="Gene3D" id="1.20.1640.10">
    <property type="entry name" value="Multidrug efflux transporter AcrB transmembrane domain"/>
    <property type="match status" value="3"/>
</dbReference>
<dbReference type="Pfam" id="PF00873">
    <property type="entry name" value="ACR_tran"/>
    <property type="match status" value="2"/>
</dbReference>
<evidence type="ECO:0000313" key="4">
    <source>
        <dbReference type="Proteomes" id="UP000676565"/>
    </source>
</evidence>
<feature type="transmembrane region" description="Helical" evidence="2">
    <location>
        <begin position="1229"/>
        <end position="1247"/>
    </location>
</feature>
<keyword evidence="2" id="KW-0812">Transmembrane</keyword>
<reference evidence="3 4" key="1">
    <citation type="submission" date="2021-04" db="EMBL/GenBank/DDBJ databases">
        <authorList>
            <person name="Ivanova A."/>
        </authorList>
    </citation>
    <scope>NUCLEOTIDE SEQUENCE [LARGE SCALE GENOMIC DNA]</scope>
    <source>
        <strain evidence="3 4">G18</strain>
    </source>
</reference>
<feature type="transmembrane region" description="Helical" evidence="2">
    <location>
        <begin position="573"/>
        <end position="594"/>
    </location>
</feature>
<feature type="transmembrane region" description="Helical" evidence="2">
    <location>
        <begin position="615"/>
        <end position="639"/>
    </location>
</feature>
<dbReference type="Proteomes" id="UP000676565">
    <property type="component" value="Unassembled WGS sequence"/>
</dbReference>
<evidence type="ECO:0000256" key="1">
    <source>
        <dbReference type="SAM" id="MobiDB-lite"/>
    </source>
</evidence>
<dbReference type="PANTHER" id="PTHR32063">
    <property type="match status" value="1"/>
</dbReference>
<dbReference type="Gene3D" id="3.30.70.1430">
    <property type="entry name" value="Multidrug efflux transporter AcrB pore domain"/>
    <property type="match status" value="2"/>
</dbReference>
<keyword evidence="4" id="KW-1185">Reference proteome</keyword>
<organism evidence="3 4">
    <name type="scientific">Gemmata palustris</name>
    <dbReference type="NCBI Taxonomy" id="2822762"/>
    <lineage>
        <taxon>Bacteria</taxon>
        <taxon>Pseudomonadati</taxon>
        <taxon>Planctomycetota</taxon>
        <taxon>Planctomycetia</taxon>
        <taxon>Gemmatales</taxon>
        <taxon>Gemmataceae</taxon>
        <taxon>Gemmata</taxon>
    </lineage>
</organism>
<dbReference type="SUPFAM" id="SSF82866">
    <property type="entry name" value="Multidrug efflux transporter AcrB transmembrane domain"/>
    <property type="match status" value="2"/>
</dbReference>
<proteinExistence type="predicted"/>
<dbReference type="PANTHER" id="PTHR32063:SF11">
    <property type="entry name" value="CATION OR DRUG EFFLUX SYSTEM PROTEIN"/>
    <property type="match status" value="1"/>
</dbReference>
<accession>A0ABS5C3M5</accession>
<evidence type="ECO:0000256" key="2">
    <source>
        <dbReference type="SAM" id="Phobius"/>
    </source>
</evidence>
<name>A0ABS5C3M5_9BACT</name>
<dbReference type="RefSeq" id="WP_210662757.1">
    <property type="nucleotide sequence ID" value="NZ_JAGKQQ010000002.1"/>
</dbReference>
<feature type="transmembrane region" description="Helical" evidence="2">
    <location>
        <begin position="651"/>
        <end position="674"/>
    </location>
</feature>
<dbReference type="SUPFAM" id="SSF82714">
    <property type="entry name" value="Multidrug efflux transporter AcrB TolC docking domain, DN and DC subdomains"/>
    <property type="match status" value="2"/>
</dbReference>
<feature type="compositionally biased region" description="Polar residues" evidence="1">
    <location>
        <begin position="379"/>
        <end position="393"/>
    </location>
</feature>
<keyword evidence="2" id="KW-0472">Membrane</keyword>
<dbReference type="Gene3D" id="3.30.70.1440">
    <property type="entry name" value="Multidrug efflux transporter AcrB pore domain"/>
    <property type="match status" value="1"/>
</dbReference>
<dbReference type="EMBL" id="JAGKQQ010000002">
    <property type="protein sequence ID" value="MBP3960577.1"/>
    <property type="molecule type" value="Genomic_DNA"/>
</dbReference>
<dbReference type="PRINTS" id="PR00702">
    <property type="entry name" value="ACRIFLAVINRP"/>
</dbReference>
<evidence type="ECO:0000313" key="3">
    <source>
        <dbReference type="EMBL" id="MBP3960577.1"/>
    </source>
</evidence>
<dbReference type="InterPro" id="IPR001036">
    <property type="entry name" value="Acrflvin-R"/>
</dbReference>
<feature type="region of interest" description="Disordered" evidence="1">
    <location>
        <begin position="331"/>
        <end position="410"/>
    </location>
</feature>
<feature type="transmembrane region" description="Helical" evidence="2">
    <location>
        <begin position="544"/>
        <end position="567"/>
    </location>
</feature>
<feature type="transmembrane region" description="Helical" evidence="2">
    <location>
        <begin position="1083"/>
        <end position="1103"/>
    </location>
</feature>